<comment type="caution">
    <text evidence="2">The sequence shown here is derived from an EMBL/GenBank/DDBJ whole genome shotgun (WGS) entry which is preliminary data.</text>
</comment>
<dbReference type="AlphaFoldDB" id="A0AAV9HER1"/>
<name>A0AAV9HER1_9PEZI</name>
<gene>
    <name evidence="2" type="ORF">QBC42DRAFT_300114</name>
</gene>
<evidence type="ECO:0000313" key="3">
    <source>
        <dbReference type="Proteomes" id="UP001321749"/>
    </source>
</evidence>
<dbReference type="Proteomes" id="UP001321749">
    <property type="component" value="Unassembled WGS sequence"/>
</dbReference>
<feature type="compositionally biased region" description="Pro residues" evidence="1">
    <location>
        <begin position="630"/>
        <end position="647"/>
    </location>
</feature>
<feature type="compositionally biased region" description="Basic and acidic residues" evidence="1">
    <location>
        <begin position="713"/>
        <end position="724"/>
    </location>
</feature>
<feature type="compositionally biased region" description="Basic and acidic residues" evidence="1">
    <location>
        <begin position="31"/>
        <end position="49"/>
    </location>
</feature>
<sequence>MASSEPPVVHHRDGREKKPRQPVNQTATLGDKPKLVIGREREAESRPYYERGPSPARPERILVSRKNARRDDEKDWDDGRDNLRRRFIAADQRRNRDMATPRQSTERSRSVSPSERLQDFGSAQSPAHFVKPGDDDPHDVTVHMSLPVQDDPEGVLEECAKLRRLGHFRDAIGLFEDQLACFMKNGYVLLQYALCLFEAGEYGRLASLTPPGPPLSNHSQGPIPHRDPLNLALELLRCRAEIDSVDNIVYESLKDAAEAFVRRSWPAIDSTEARLLVLVASKAYDLISGLPDWDVMYRHLVDKGMVWEFRDILQELAQTSYVEGVLYRLIGKQTAPLSAAPVVVDPLDHICKQWDTDSDDDSTAFALLDIFTNLALMYKEVPFTAARVDKCADLANRYAQRLIALDESNSLARPYLRWTMAKILIKEDYPKKFEDSALFRGFRQGNLKVPRFTFPAQLLPVYVPVGDETPVWQPNTALDRSCAPIIRTVMKAAEELGDVEMQAACLRELMYRGDEEPESVVKKLKTLWKSAGNMHMIRIMHLFSYMLAQTPSARKRLRQDISTHGTIWRQRSLHAAQRMILAALESDDREKSKYRYQAAFINDRTCYRVPEEEWGHRDDNRMPLGHLFPMQPPPPPPPPTESPPPSPVGSLGRYSQPLRTRAQSPVGFPHVQKRNGVENRPPAPRTRSPERIEGRNESRAGSLPDFLRSPAWRPRERRATEPEKPSSSTRTSAKRELGNILKDISSIQTDIEKAQEANDRLRVSYLKARLARLEAEKNDKLAWEEEEEEEISTTSSIISNTTEAMTVILPDTGSSADDEEEEREEEDSDPVPQRTARVEDSAETPTELGMAAGESPALLPTDEDNDVPYDNMKLFITVLALMTSTVLAIPTPGSLPQDIDSFPMSGRGACGGGTGYCTRGRCLCSDICEGMCQWYECGKC</sequence>
<feature type="region of interest" description="Disordered" evidence="1">
    <location>
        <begin position="617"/>
        <end position="737"/>
    </location>
</feature>
<feature type="compositionally biased region" description="Low complexity" evidence="1">
    <location>
        <begin position="792"/>
        <end position="803"/>
    </location>
</feature>
<feature type="compositionally biased region" description="Polar residues" evidence="1">
    <location>
        <begin position="110"/>
        <end position="125"/>
    </location>
</feature>
<feature type="compositionally biased region" description="Basic and acidic residues" evidence="1">
    <location>
        <begin position="687"/>
        <end position="698"/>
    </location>
</feature>
<feature type="compositionally biased region" description="Basic and acidic residues" evidence="1">
    <location>
        <begin position="69"/>
        <end position="84"/>
    </location>
</feature>
<evidence type="ECO:0000313" key="2">
    <source>
        <dbReference type="EMBL" id="KAK4458669.1"/>
    </source>
</evidence>
<proteinExistence type="predicted"/>
<dbReference type="EMBL" id="MU865061">
    <property type="protein sequence ID" value="KAK4458669.1"/>
    <property type="molecule type" value="Genomic_DNA"/>
</dbReference>
<feature type="compositionally biased region" description="Acidic residues" evidence="1">
    <location>
        <begin position="816"/>
        <end position="829"/>
    </location>
</feature>
<keyword evidence="3" id="KW-1185">Reference proteome</keyword>
<protein>
    <submittedName>
        <fullName evidence="2">Uncharacterized protein</fullName>
    </submittedName>
</protein>
<reference evidence="2" key="1">
    <citation type="journal article" date="2023" name="Mol. Phylogenet. Evol.">
        <title>Genome-scale phylogeny and comparative genomics of the fungal order Sordariales.</title>
        <authorList>
            <person name="Hensen N."/>
            <person name="Bonometti L."/>
            <person name="Westerberg I."/>
            <person name="Brannstrom I.O."/>
            <person name="Guillou S."/>
            <person name="Cros-Aarteil S."/>
            <person name="Calhoun S."/>
            <person name="Haridas S."/>
            <person name="Kuo A."/>
            <person name="Mondo S."/>
            <person name="Pangilinan J."/>
            <person name="Riley R."/>
            <person name="LaButti K."/>
            <person name="Andreopoulos B."/>
            <person name="Lipzen A."/>
            <person name="Chen C."/>
            <person name="Yan M."/>
            <person name="Daum C."/>
            <person name="Ng V."/>
            <person name="Clum A."/>
            <person name="Steindorff A."/>
            <person name="Ohm R.A."/>
            <person name="Martin F."/>
            <person name="Silar P."/>
            <person name="Natvig D.O."/>
            <person name="Lalanne C."/>
            <person name="Gautier V."/>
            <person name="Ament-Velasquez S.L."/>
            <person name="Kruys A."/>
            <person name="Hutchinson M.I."/>
            <person name="Powell A.J."/>
            <person name="Barry K."/>
            <person name="Miller A.N."/>
            <person name="Grigoriev I.V."/>
            <person name="Debuchy R."/>
            <person name="Gladieux P."/>
            <person name="Hiltunen Thoren M."/>
            <person name="Johannesson H."/>
        </authorList>
    </citation>
    <scope>NUCLEOTIDE SEQUENCE</scope>
    <source>
        <strain evidence="2">PSN324</strain>
    </source>
</reference>
<organism evidence="2 3">
    <name type="scientific">Cladorrhinum samala</name>
    <dbReference type="NCBI Taxonomy" id="585594"/>
    <lineage>
        <taxon>Eukaryota</taxon>
        <taxon>Fungi</taxon>
        <taxon>Dikarya</taxon>
        <taxon>Ascomycota</taxon>
        <taxon>Pezizomycotina</taxon>
        <taxon>Sordariomycetes</taxon>
        <taxon>Sordariomycetidae</taxon>
        <taxon>Sordariales</taxon>
        <taxon>Podosporaceae</taxon>
        <taxon>Cladorrhinum</taxon>
    </lineage>
</organism>
<accession>A0AAV9HER1</accession>
<evidence type="ECO:0000256" key="1">
    <source>
        <dbReference type="SAM" id="MobiDB-lite"/>
    </source>
</evidence>
<feature type="region of interest" description="Disordered" evidence="1">
    <location>
        <begin position="781"/>
        <end position="864"/>
    </location>
</feature>
<reference evidence="2" key="2">
    <citation type="submission" date="2023-06" db="EMBL/GenBank/DDBJ databases">
        <authorList>
            <consortium name="Lawrence Berkeley National Laboratory"/>
            <person name="Mondo S.J."/>
            <person name="Hensen N."/>
            <person name="Bonometti L."/>
            <person name="Westerberg I."/>
            <person name="Brannstrom I.O."/>
            <person name="Guillou S."/>
            <person name="Cros-Aarteil S."/>
            <person name="Calhoun S."/>
            <person name="Haridas S."/>
            <person name="Kuo A."/>
            <person name="Pangilinan J."/>
            <person name="Riley R."/>
            <person name="Labutti K."/>
            <person name="Andreopoulos B."/>
            <person name="Lipzen A."/>
            <person name="Chen C."/>
            <person name="Yanf M."/>
            <person name="Daum C."/>
            <person name="Ng V."/>
            <person name="Clum A."/>
            <person name="Steindorff A."/>
            <person name="Ohm R."/>
            <person name="Martin F."/>
            <person name="Silar P."/>
            <person name="Natvig D."/>
            <person name="Lalanne C."/>
            <person name="Gautier V."/>
            <person name="Ament-Velasquez S.L."/>
            <person name="Kruys A."/>
            <person name="Hutchinson M.I."/>
            <person name="Powell A.J."/>
            <person name="Barry K."/>
            <person name="Miller A.N."/>
            <person name="Grigoriev I.V."/>
            <person name="Debuchy R."/>
            <person name="Gladieux P."/>
            <person name="Thoren M.H."/>
            <person name="Johannesson H."/>
        </authorList>
    </citation>
    <scope>NUCLEOTIDE SEQUENCE</scope>
    <source>
        <strain evidence="2">PSN324</strain>
    </source>
</reference>
<feature type="compositionally biased region" description="Basic and acidic residues" evidence="1">
    <location>
        <begin position="91"/>
        <end position="109"/>
    </location>
</feature>
<feature type="region of interest" description="Disordered" evidence="1">
    <location>
        <begin position="1"/>
        <end position="135"/>
    </location>
</feature>